<organism evidence="1 2">
    <name type="scientific">Bombyx mandarina</name>
    <name type="common">Wild silk moth</name>
    <name type="synonym">Wild silkworm</name>
    <dbReference type="NCBI Taxonomy" id="7092"/>
    <lineage>
        <taxon>Eukaryota</taxon>
        <taxon>Metazoa</taxon>
        <taxon>Ecdysozoa</taxon>
        <taxon>Arthropoda</taxon>
        <taxon>Hexapoda</taxon>
        <taxon>Insecta</taxon>
        <taxon>Pterygota</taxon>
        <taxon>Neoptera</taxon>
        <taxon>Endopterygota</taxon>
        <taxon>Lepidoptera</taxon>
        <taxon>Glossata</taxon>
        <taxon>Ditrysia</taxon>
        <taxon>Bombycoidea</taxon>
        <taxon>Bombycidae</taxon>
        <taxon>Bombycinae</taxon>
        <taxon>Bombyx</taxon>
    </lineage>
</organism>
<dbReference type="Proteomes" id="UP000504629">
    <property type="component" value="Unplaced"/>
</dbReference>
<dbReference type="GeneID" id="114240712"/>
<sequence>MFSPHGSEEWLKFSKIRKDGTILNFSIQTLPENRFDEFMDFKIKYYVQQEAIHVASGIANNERALEDYRQVYTKLLKHPSIKIVICCLEKDNDESEIVGFSIVKLLKIGEKHNEVVIEPKTELMRRFLEIFERLEKIFVVSDLMKQYNIDSYLDDEGLATHPDYRSYGIAQALIKIRIMLCKTYDVPMTGGWVTSRGTVIAATRQGCVKVFEISQEELGKKLGIELPDNELTHYIYYIVSPSSEKNVCKL</sequence>
<name>A0A6J2JCK1_BOMMA</name>
<dbReference type="KEGG" id="bman:114240712"/>
<proteinExistence type="predicted"/>
<dbReference type="RefSeq" id="XP_028027166.1">
    <property type="nucleotide sequence ID" value="XM_028171365.1"/>
</dbReference>
<keyword evidence="1" id="KW-1185">Reference proteome</keyword>
<accession>A0A6J2JCK1</accession>
<dbReference type="SUPFAM" id="SSF55729">
    <property type="entry name" value="Acyl-CoA N-acyltransferases (Nat)"/>
    <property type="match status" value="1"/>
</dbReference>
<dbReference type="GO" id="GO:0008080">
    <property type="term" value="F:N-acetyltransferase activity"/>
    <property type="evidence" value="ECO:0007669"/>
    <property type="project" value="TreeGrafter"/>
</dbReference>
<gene>
    <name evidence="2" type="primary">LOC114240712</name>
</gene>
<dbReference type="Gene3D" id="3.40.630.30">
    <property type="match status" value="1"/>
</dbReference>
<dbReference type="AlphaFoldDB" id="A0A6J2JCK1"/>
<evidence type="ECO:0000313" key="2">
    <source>
        <dbReference type="RefSeq" id="XP_028027166.1"/>
    </source>
</evidence>
<dbReference type="OrthoDB" id="7200114at2759"/>
<dbReference type="InterPro" id="IPR016181">
    <property type="entry name" value="Acyl_CoA_acyltransferase"/>
</dbReference>
<reference evidence="2" key="1">
    <citation type="submission" date="2025-08" db="UniProtKB">
        <authorList>
            <consortium name="RefSeq"/>
        </authorList>
    </citation>
    <scope>IDENTIFICATION</scope>
    <source>
        <tissue evidence="2">Silk gland</tissue>
    </source>
</reference>
<protein>
    <submittedName>
        <fullName evidence="2">Uncharacterized protein LOC114240712</fullName>
    </submittedName>
</protein>
<dbReference type="PANTHER" id="PTHR20905:SF32">
    <property type="entry name" value="ARYLALKYLAMINE N-ACETYLTRANSFERASE-LIKE 7, ISOFORM A"/>
    <property type="match status" value="1"/>
</dbReference>
<dbReference type="PANTHER" id="PTHR20905">
    <property type="entry name" value="N-ACETYLTRANSFERASE-RELATED"/>
    <property type="match status" value="1"/>
</dbReference>
<evidence type="ECO:0000313" key="1">
    <source>
        <dbReference type="Proteomes" id="UP000504629"/>
    </source>
</evidence>